<dbReference type="GO" id="GO:0003729">
    <property type="term" value="F:mRNA binding"/>
    <property type="evidence" value="ECO:0007669"/>
    <property type="project" value="InterPro"/>
</dbReference>
<dbReference type="PANTHER" id="PTHR12375">
    <property type="entry name" value="RNA-BINDING PROTEIN LUC7-RELATED"/>
    <property type="match status" value="1"/>
</dbReference>
<sequence>MDMTRALTFFLFRYRSDLSNMDMTRALLDELMGKERDVPLDVRTNKARRFDDEDICKYDLCGLCPYSLFKNTRSDLGICKWEVHGDEQVKEQWSKLEEKEKARYPYEHELMTELEQLVREMDRKIARAKDRAEKESAPRPLSEADKKALDDLDAKMKEALEKAEKLGEEGDVDGAQVFSQQAESLAKQKETQYRQLTQPERTMSVCEVCGVFINSTDNEARRRDHLAGKQYLGWKAIREKLAELQKKLAGVPAPRHPPPSADDRGRGRDDRRRSPGRSDRSTSRHRSRSRERDDRRDRDRDYRDRERGRDRDWDRRDRDRSRYDDYRRRDYDWRDGRRDRR</sequence>
<comment type="similarity">
    <text evidence="1">Belongs to the Luc7 family.</text>
</comment>
<evidence type="ECO:0000256" key="2">
    <source>
        <dbReference type="SAM" id="MobiDB-lite"/>
    </source>
</evidence>
<dbReference type="GO" id="GO:0005685">
    <property type="term" value="C:U1 snRNP"/>
    <property type="evidence" value="ECO:0007669"/>
    <property type="project" value="InterPro"/>
</dbReference>
<proteinExistence type="inferred from homology"/>
<evidence type="ECO:0000256" key="1">
    <source>
        <dbReference type="ARBA" id="ARBA00005655"/>
    </source>
</evidence>
<feature type="compositionally biased region" description="Basic and acidic residues" evidence="2">
    <location>
        <begin position="261"/>
        <end position="282"/>
    </location>
</feature>
<feature type="compositionally biased region" description="Basic and acidic residues" evidence="2">
    <location>
        <begin position="290"/>
        <end position="319"/>
    </location>
</feature>
<name>A0A061R874_9CHLO</name>
<evidence type="ECO:0008006" key="4">
    <source>
        <dbReference type="Google" id="ProtNLM"/>
    </source>
</evidence>
<reference evidence="3" key="1">
    <citation type="submission" date="2014-05" db="EMBL/GenBank/DDBJ databases">
        <title>The transcriptome of the halophilic microalga Tetraselmis sp. GSL018 isolated from the Great Salt Lake, Utah.</title>
        <authorList>
            <person name="Jinkerson R.E."/>
            <person name="D'Adamo S."/>
            <person name="Posewitz M.C."/>
        </authorList>
    </citation>
    <scope>NUCLEOTIDE SEQUENCE</scope>
    <source>
        <strain evidence="3">GSL018</strain>
    </source>
</reference>
<feature type="region of interest" description="Disordered" evidence="2">
    <location>
        <begin position="248"/>
        <end position="319"/>
    </location>
</feature>
<organism evidence="3">
    <name type="scientific">Tetraselmis sp. GSL018</name>
    <dbReference type="NCBI Taxonomy" id="582737"/>
    <lineage>
        <taxon>Eukaryota</taxon>
        <taxon>Viridiplantae</taxon>
        <taxon>Chlorophyta</taxon>
        <taxon>core chlorophytes</taxon>
        <taxon>Chlorodendrophyceae</taxon>
        <taxon>Chlorodendrales</taxon>
        <taxon>Chlorodendraceae</taxon>
        <taxon>Tetraselmis</taxon>
    </lineage>
</organism>
<dbReference type="InterPro" id="IPR004882">
    <property type="entry name" value="Luc7-rel"/>
</dbReference>
<feature type="region of interest" description="Disordered" evidence="2">
    <location>
        <begin position="128"/>
        <end position="148"/>
    </location>
</feature>
<accession>A0A061R874</accession>
<dbReference type="AlphaFoldDB" id="A0A061R874"/>
<protein>
    <recommendedName>
        <fullName evidence="4">Luc7-like protein 3</fullName>
    </recommendedName>
</protein>
<gene>
    <name evidence="3" type="ORF">TSPGSL018_9396</name>
</gene>
<dbReference type="Pfam" id="PF03194">
    <property type="entry name" value="LUC7"/>
    <property type="match status" value="1"/>
</dbReference>
<dbReference type="GO" id="GO:0006376">
    <property type="term" value="P:mRNA splice site recognition"/>
    <property type="evidence" value="ECO:0007669"/>
    <property type="project" value="InterPro"/>
</dbReference>
<evidence type="ECO:0000313" key="3">
    <source>
        <dbReference type="EMBL" id="JAC68158.1"/>
    </source>
</evidence>
<dbReference type="EMBL" id="GBEZ01018259">
    <property type="protein sequence ID" value="JAC68158.1"/>
    <property type="molecule type" value="Transcribed_RNA"/>
</dbReference>